<sequence>MADVPAEKVAIPTLRTKVYTVKQAKKRKTDVEKRESKMESDNRRNKSRVNIRQAYPRWRELRDSIGLMLDSELADLLLDRTCGQVYSTTSQEYMSGRWVPVIMAPCQRTETREEEGKGSVAHDALNEVVLDERWLREVVKFLGFRSTAELESFHNHILMYASKRFSFTPPVYSARTLLAGLDYNYHVHRPVQRKSDGSIGYGKVFNKKSRKWSLYTMKVDKDYAYIPDLQKAILQSRTTAHKGMPRQRTLRPDDPRQLGVLCGVPPPSTEELLKTHISRGQKIRGYSQKIRGYSPECPGLTTSMLMTTRVKTNETKRHITVYHQTSRKQPSDANASASSINI</sequence>
<dbReference type="PANTHER" id="PTHR31751:SF7">
    <property type="entry name" value="THAP-TYPE DOMAIN-CONTAINING PROTEIN"/>
    <property type="match status" value="1"/>
</dbReference>
<feature type="compositionally biased region" description="Basic residues" evidence="1">
    <location>
        <begin position="239"/>
        <end position="249"/>
    </location>
</feature>
<dbReference type="PANTHER" id="PTHR31751">
    <property type="entry name" value="SI:CH211-108C17.2-RELATED-RELATED"/>
    <property type="match status" value="1"/>
</dbReference>
<comment type="caution">
    <text evidence="2">The sequence shown here is derived from an EMBL/GenBank/DDBJ whole genome shotgun (WGS) entry which is preliminary data.</text>
</comment>
<accession>A0AA47NT24</accession>
<keyword evidence="3" id="KW-1185">Reference proteome</keyword>
<protein>
    <submittedName>
        <fullName evidence="2">Uncharacterized protein</fullName>
    </submittedName>
</protein>
<dbReference type="EMBL" id="JAOPHQ010004879">
    <property type="protein sequence ID" value="KAK0137446.1"/>
    <property type="molecule type" value="Genomic_DNA"/>
</dbReference>
<gene>
    <name evidence="2" type="ORF">N1851_026350</name>
</gene>
<feature type="region of interest" description="Disordered" evidence="1">
    <location>
        <begin position="239"/>
        <end position="259"/>
    </location>
</feature>
<reference evidence="2" key="1">
    <citation type="journal article" date="2023" name="Front. Mar. Sci.">
        <title>A new Merluccius polli reference genome to investigate the effects of global change in West African waters.</title>
        <authorList>
            <person name="Mateo J.L."/>
            <person name="Blanco-Fernandez C."/>
            <person name="Garcia-Vazquez E."/>
            <person name="Machado-Schiaffino G."/>
        </authorList>
    </citation>
    <scope>NUCLEOTIDE SEQUENCE</scope>
    <source>
        <strain evidence="2">C29</strain>
        <tissue evidence="2">Fin</tissue>
    </source>
</reference>
<dbReference type="Proteomes" id="UP001174136">
    <property type="component" value="Unassembled WGS sequence"/>
</dbReference>
<name>A0AA47NT24_MERPO</name>
<proteinExistence type="predicted"/>
<feature type="compositionally biased region" description="Basic and acidic residues" evidence="1">
    <location>
        <begin position="29"/>
        <end position="44"/>
    </location>
</feature>
<evidence type="ECO:0000256" key="1">
    <source>
        <dbReference type="SAM" id="MobiDB-lite"/>
    </source>
</evidence>
<organism evidence="2 3">
    <name type="scientific">Merluccius polli</name>
    <name type="common">Benguela hake</name>
    <name type="synonym">Merluccius cadenati</name>
    <dbReference type="NCBI Taxonomy" id="89951"/>
    <lineage>
        <taxon>Eukaryota</taxon>
        <taxon>Metazoa</taxon>
        <taxon>Chordata</taxon>
        <taxon>Craniata</taxon>
        <taxon>Vertebrata</taxon>
        <taxon>Euteleostomi</taxon>
        <taxon>Actinopterygii</taxon>
        <taxon>Neopterygii</taxon>
        <taxon>Teleostei</taxon>
        <taxon>Neoteleostei</taxon>
        <taxon>Acanthomorphata</taxon>
        <taxon>Zeiogadaria</taxon>
        <taxon>Gadariae</taxon>
        <taxon>Gadiformes</taxon>
        <taxon>Gadoidei</taxon>
        <taxon>Merlucciidae</taxon>
        <taxon>Merluccius</taxon>
    </lineage>
</organism>
<evidence type="ECO:0000313" key="2">
    <source>
        <dbReference type="EMBL" id="KAK0137446.1"/>
    </source>
</evidence>
<feature type="region of interest" description="Disordered" evidence="1">
    <location>
        <begin position="22"/>
        <end position="46"/>
    </location>
</feature>
<dbReference type="AlphaFoldDB" id="A0AA47NT24"/>
<evidence type="ECO:0000313" key="3">
    <source>
        <dbReference type="Proteomes" id="UP001174136"/>
    </source>
</evidence>